<accession>A0A518DDL3</accession>
<reference evidence="2 3" key="1">
    <citation type="submission" date="2019-02" db="EMBL/GenBank/DDBJ databases">
        <title>Deep-cultivation of Planctomycetes and their phenomic and genomic characterization uncovers novel biology.</title>
        <authorList>
            <person name="Wiegand S."/>
            <person name="Jogler M."/>
            <person name="Boedeker C."/>
            <person name="Pinto D."/>
            <person name="Vollmers J."/>
            <person name="Rivas-Marin E."/>
            <person name="Kohn T."/>
            <person name="Peeters S.H."/>
            <person name="Heuer A."/>
            <person name="Rast P."/>
            <person name="Oberbeckmann S."/>
            <person name="Bunk B."/>
            <person name="Jeske O."/>
            <person name="Meyerdierks A."/>
            <person name="Storesund J.E."/>
            <person name="Kallscheuer N."/>
            <person name="Luecker S."/>
            <person name="Lage O.M."/>
            <person name="Pohl T."/>
            <person name="Merkel B.J."/>
            <person name="Hornburger P."/>
            <person name="Mueller R.-W."/>
            <person name="Bruemmer F."/>
            <person name="Labrenz M."/>
            <person name="Spormann A.M."/>
            <person name="Op den Camp H."/>
            <person name="Overmann J."/>
            <person name="Amann R."/>
            <person name="Jetten M.S.M."/>
            <person name="Mascher T."/>
            <person name="Medema M.H."/>
            <person name="Devos D.P."/>
            <person name="Kaster A.-K."/>
            <person name="Ovreas L."/>
            <person name="Rohde M."/>
            <person name="Galperin M.Y."/>
            <person name="Jogler C."/>
        </authorList>
    </citation>
    <scope>NUCLEOTIDE SEQUENCE [LARGE SCALE GENOMIC DNA]</scope>
    <source>
        <strain evidence="2 3">Pla175</strain>
    </source>
</reference>
<evidence type="ECO:0000313" key="2">
    <source>
        <dbReference type="EMBL" id="QDU89568.1"/>
    </source>
</evidence>
<dbReference type="Gene3D" id="2.60.120.200">
    <property type="match status" value="1"/>
</dbReference>
<dbReference type="RefSeq" id="WP_145286359.1">
    <property type="nucleotide sequence ID" value="NZ_CP036291.1"/>
</dbReference>
<protein>
    <recommendedName>
        <fullName evidence="4">LamG-like jellyroll fold domain-containing protein</fullName>
    </recommendedName>
</protein>
<name>A0A518DDL3_9BACT</name>
<dbReference type="SUPFAM" id="SSF49899">
    <property type="entry name" value="Concanavalin A-like lectins/glucanases"/>
    <property type="match status" value="1"/>
</dbReference>
<feature type="region of interest" description="Disordered" evidence="1">
    <location>
        <begin position="63"/>
        <end position="89"/>
    </location>
</feature>
<sequence>MEADRAPDEELLATLIKMSAGDAAPEQYAALDKLVCEQPAACEQVVTGLIHLADLEWESVAQGPGVAVPDGSSAPDPMAEQGTTPLDRASLGLVSTAPRGPVASGPRDHGKTWRARLGAAAAFVAGIAAAVLLMHPPADQPVDFITGPPGDGLLAVDSEPLPPIATLVRNTSYVLESRAGTPMWAGASLRAGASVALFDGVAEIEFENGASVLLKGPAALEIDASGSPVLKYGGLVTRHVPNGPWRIRVPLAELWAPAGAMIGVDAFGEEAVVHAFEGDTLVRPLSDDLSAVTLTAGNAFRLRRDAHSEICLLEVAVRPDAFDFEARMDDGRLDLSSGYADTVLRSRPIAYWRFDSIDSGTVADDSGGNHPLQLIGEGVDVVRGPGNSFVSFTVRKNRGCFVSAAPLDEIAGTDYSVEFWFKPRHYHRGAVASLVEHATDQRGAVERHGLIIETHSASPASPVPPSLEGVETSPKAVRFLHRSPPGELLSGVACFSKTPYRLNDWQHLAAVKSSDALRLYLDGKLVCEESDSTTLPEGLSIVVGQLFSFGSVRPFVGELDELAFYDHALTEQEIAERMLGVETTLAPAGKDADPSVGAGR</sequence>
<dbReference type="OrthoDB" id="292867at2"/>
<evidence type="ECO:0000256" key="1">
    <source>
        <dbReference type="SAM" id="MobiDB-lite"/>
    </source>
</evidence>
<dbReference type="Proteomes" id="UP000317429">
    <property type="component" value="Chromosome"/>
</dbReference>
<dbReference type="KEGG" id="pnd:Pla175_29600"/>
<proteinExistence type="predicted"/>
<dbReference type="Pfam" id="PF13385">
    <property type="entry name" value="Laminin_G_3"/>
    <property type="match status" value="1"/>
</dbReference>
<evidence type="ECO:0000313" key="3">
    <source>
        <dbReference type="Proteomes" id="UP000317429"/>
    </source>
</evidence>
<organism evidence="2 3">
    <name type="scientific">Pirellulimonas nuda</name>
    <dbReference type="NCBI Taxonomy" id="2528009"/>
    <lineage>
        <taxon>Bacteria</taxon>
        <taxon>Pseudomonadati</taxon>
        <taxon>Planctomycetota</taxon>
        <taxon>Planctomycetia</taxon>
        <taxon>Pirellulales</taxon>
        <taxon>Lacipirellulaceae</taxon>
        <taxon>Pirellulimonas</taxon>
    </lineage>
</organism>
<gene>
    <name evidence="2" type="ORF">Pla175_29600</name>
</gene>
<evidence type="ECO:0008006" key="4">
    <source>
        <dbReference type="Google" id="ProtNLM"/>
    </source>
</evidence>
<dbReference type="InterPro" id="IPR013320">
    <property type="entry name" value="ConA-like_dom_sf"/>
</dbReference>
<keyword evidence="3" id="KW-1185">Reference proteome</keyword>
<dbReference type="AlphaFoldDB" id="A0A518DDL3"/>
<dbReference type="EMBL" id="CP036291">
    <property type="protein sequence ID" value="QDU89568.1"/>
    <property type="molecule type" value="Genomic_DNA"/>
</dbReference>